<evidence type="ECO:0000313" key="2">
    <source>
        <dbReference type="Proteomes" id="UP001165263"/>
    </source>
</evidence>
<proteinExistence type="predicted"/>
<comment type="caution">
    <text evidence="1">The sequence shown here is derived from an EMBL/GenBank/DDBJ whole genome shotgun (WGS) entry which is preliminary data.</text>
</comment>
<organism evidence="1 2">
    <name type="scientific">Telluria mixta</name>
    <dbReference type="NCBI Taxonomy" id="34071"/>
    <lineage>
        <taxon>Bacteria</taxon>
        <taxon>Pseudomonadati</taxon>
        <taxon>Pseudomonadota</taxon>
        <taxon>Betaproteobacteria</taxon>
        <taxon>Burkholderiales</taxon>
        <taxon>Oxalobacteraceae</taxon>
        <taxon>Telluria group</taxon>
        <taxon>Telluria</taxon>
    </lineage>
</organism>
<reference evidence="1" key="1">
    <citation type="submission" date="2022-08" db="EMBL/GenBank/DDBJ databases">
        <title>Reclassification of Massilia species as members of the genera Telluria, Duganella, Pseudoduganella, Mokoshia gen. nov. and Zemynaea gen. nov. using orthogonal and non-orthogonal genome-based approaches.</title>
        <authorList>
            <person name="Bowman J.P."/>
        </authorList>
    </citation>
    <scope>NUCLEOTIDE SEQUENCE</scope>
    <source>
        <strain evidence="1">LMG 11547</strain>
    </source>
</reference>
<protein>
    <recommendedName>
        <fullName evidence="3">ATP synthase F0 subunit 8</fullName>
    </recommendedName>
</protein>
<evidence type="ECO:0008006" key="3">
    <source>
        <dbReference type="Google" id="ProtNLM"/>
    </source>
</evidence>
<evidence type="ECO:0000313" key="1">
    <source>
        <dbReference type="EMBL" id="MCS0631526.1"/>
    </source>
</evidence>
<dbReference type="EMBL" id="JANUHC010000007">
    <property type="protein sequence ID" value="MCS0631526.1"/>
    <property type="molecule type" value="Genomic_DNA"/>
</dbReference>
<dbReference type="Proteomes" id="UP001165263">
    <property type="component" value="Unassembled WGS sequence"/>
</dbReference>
<name>A0ABT2C2B9_9BURK</name>
<gene>
    <name evidence="1" type="ORF">NX786_19535</name>
</gene>
<dbReference type="RefSeq" id="WP_259450594.1">
    <property type="nucleotide sequence ID" value="NZ_CP119520.1"/>
</dbReference>
<sequence>MIDTAAILLFSSLVVYTVIRAIKFDKLLPWFSKDAQQPPPPVKKSFRK</sequence>
<accession>A0ABT2C2B9</accession>
<keyword evidence="2" id="KW-1185">Reference proteome</keyword>